<sequence>MIDSSQIYIIGENFPNEAPKRRYELPERSTKCDEPIRSIKPTTCKLFWEITTQCLFIMSYQYISLQAQAQYSEASAYLSGVLDPIQATFRPNQGRKKFNLKDLY</sequence>
<accession>A0A015J8R8</accession>
<reference evidence="1 2" key="1">
    <citation type="submission" date="2014-02" db="EMBL/GenBank/DDBJ databases">
        <title>Single nucleus genome sequencing reveals high similarity among nuclei of an endomycorrhizal fungus.</title>
        <authorList>
            <person name="Lin K."/>
            <person name="Geurts R."/>
            <person name="Zhang Z."/>
            <person name="Limpens E."/>
            <person name="Saunders D.G."/>
            <person name="Mu D."/>
            <person name="Pang E."/>
            <person name="Cao H."/>
            <person name="Cha H."/>
            <person name="Lin T."/>
            <person name="Zhou Q."/>
            <person name="Shang Y."/>
            <person name="Li Y."/>
            <person name="Ivanov S."/>
            <person name="Sharma T."/>
            <person name="Velzen R.V."/>
            <person name="Ruijter N.D."/>
            <person name="Aanen D.K."/>
            <person name="Win J."/>
            <person name="Kamoun S."/>
            <person name="Bisseling T."/>
            <person name="Huang S."/>
        </authorList>
    </citation>
    <scope>NUCLEOTIDE SEQUENCE [LARGE SCALE GENOMIC DNA]</scope>
    <source>
        <strain evidence="2">DAOM197198w</strain>
    </source>
</reference>
<evidence type="ECO:0000313" key="1">
    <source>
        <dbReference type="EMBL" id="EXX65962.1"/>
    </source>
</evidence>
<comment type="caution">
    <text evidence="1">The sequence shown here is derived from an EMBL/GenBank/DDBJ whole genome shotgun (WGS) entry which is preliminary data.</text>
</comment>
<dbReference type="HOGENOM" id="CLU_2251472_0_0_1"/>
<dbReference type="Proteomes" id="UP000022910">
    <property type="component" value="Unassembled WGS sequence"/>
</dbReference>
<name>A0A015J8R8_RHIIW</name>
<dbReference type="EMBL" id="JEMT01019990">
    <property type="protein sequence ID" value="EXX65962.1"/>
    <property type="molecule type" value="Genomic_DNA"/>
</dbReference>
<organism evidence="1 2">
    <name type="scientific">Rhizophagus irregularis (strain DAOM 197198w)</name>
    <name type="common">Glomus intraradices</name>
    <dbReference type="NCBI Taxonomy" id="1432141"/>
    <lineage>
        <taxon>Eukaryota</taxon>
        <taxon>Fungi</taxon>
        <taxon>Fungi incertae sedis</taxon>
        <taxon>Mucoromycota</taxon>
        <taxon>Glomeromycotina</taxon>
        <taxon>Glomeromycetes</taxon>
        <taxon>Glomerales</taxon>
        <taxon>Glomeraceae</taxon>
        <taxon>Rhizophagus</taxon>
    </lineage>
</organism>
<protein>
    <submittedName>
        <fullName evidence="1">Uncharacterized protein</fullName>
    </submittedName>
</protein>
<proteinExistence type="predicted"/>
<evidence type="ECO:0000313" key="2">
    <source>
        <dbReference type="Proteomes" id="UP000022910"/>
    </source>
</evidence>
<keyword evidence="2" id="KW-1185">Reference proteome</keyword>
<gene>
    <name evidence="1" type="ORF">RirG_128300</name>
</gene>
<dbReference type="AlphaFoldDB" id="A0A015J8R8"/>